<keyword evidence="1" id="KW-0813">Transport</keyword>
<dbReference type="AlphaFoldDB" id="A0A2Z4Y193"/>
<dbReference type="CDD" id="cd03257">
    <property type="entry name" value="ABC_NikE_OppD_transporters"/>
    <property type="match status" value="1"/>
</dbReference>
<evidence type="ECO:0000259" key="4">
    <source>
        <dbReference type="PROSITE" id="PS50893"/>
    </source>
</evidence>
<keyword evidence="2" id="KW-0547">Nucleotide-binding</keyword>
<dbReference type="InterPro" id="IPR017871">
    <property type="entry name" value="ABC_transporter-like_CS"/>
</dbReference>
<evidence type="ECO:0000256" key="2">
    <source>
        <dbReference type="ARBA" id="ARBA00022741"/>
    </source>
</evidence>
<dbReference type="PANTHER" id="PTHR43776:SF8">
    <property type="entry name" value="ABC TRANSPORTER, ATP-BINDING PROTEIN"/>
    <property type="match status" value="1"/>
</dbReference>
<sequence>MGGKPFIALDSLDLTIKERNLAVIGPSGAGKSTFIELLFGLRRPSSGEIYIDGYPLSRISVRQHQKLCKYIQLIPQEPQSTLNPFYTVSQILLEPLNNMGILHDQNKKLQEVLNQVGLDLSLLEYHPQQLSVGQAQRVAIARALIIKPSILVADEPTSSLDPISRQQIIDLLTEIKKNHKICLILVTHDFYVAQVLSDEILVLDKGQVVEYDTSQNIVNNPKHPTTRELLIPKIRNNKVY</sequence>
<protein>
    <submittedName>
        <fullName evidence="5">ABC transporter ATP-binding protein</fullName>
    </submittedName>
</protein>
<dbReference type="GO" id="GO:0016887">
    <property type="term" value="F:ATP hydrolysis activity"/>
    <property type="evidence" value="ECO:0007669"/>
    <property type="project" value="InterPro"/>
</dbReference>
<dbReference type="InterPro" id="IPR003593">
    <property type="entry name" value="AAA+_ATPase"/>
</dbReference>
<keyword evidence="3 5" id="KW-0067">ATP-binding</keyword>
<proteinExistence type="predicted"/>
<dbReference type="InterPro" id="IPR027417">
    <property type="entry name" value="P-loop_NTPase"/>
</dbReference>
<dbReference type="GO" id="GO:0055085">
    <property type="term" value="P:transmembrane transport"/>
    <property type="evidence" value="ECO:0007669"/>
    <property type="project" value="UniProtKB-ARBA"/>
</dbReference>
<dbReference type="Proteomes" id="UP000251120">
    <property type="component" value="Chromosome"/>
</dbReference>
<gene>
    <name evidence="5" type="ORF">CDH04_05415</name>
    <name evidence="6" type="ORF">FZC43_05420</name>
</gene>
<dbReference type="InterPro" id="IPR050319">
    <property type="entry name" value="ABC_transp_ATP-bind"/>
</dbReference>
<accession>A0A2Z4Y193</accession>
<dbReference type="EMBL" id="CP043424">
    <property type="protein sequence ID" value="QIW12960.1"/>
    <property type="molecule type" value="Genomic_DNA"/>
</dbReference>
<keyword evidence="8" id="KW-1185">Reference proteome</keyword>
<name>A0A2Z4Y193_9GAMM</name>
<dbReference type="KEGG" id="fad:CDH04_05415"/>
<dbReference type="EMBL" id="CP021781">
    <property type="protein sequence ID" value="AXA34729.1"/>
    <property type="molecule type" value="Genomic_DNA"/>
</dbReference>
<reference evidence="5 7" key="1">
    <citation type="submission" date="2017-06" db="EMBL/GenBank/DDBJ databases">
        <title>Complete genome of Francisella adeliensis.</title>
        <authorList>
            <person name="Vallesi A."/>
            <person name="Sjodin A."/>
        </authorList>
    </citation>
    <scope>NUCLEOTIDE SEQUENCE [LARGE SCALE GENOMIC DNA]</scope>
    <source>
        <strain evidence="5 7">FDC440</strain>
    </source>
</reference>
<dbReference type="PANTHER" id="PTHR43776">
    <property type="entry name" value="TRANSPORT ATP-BINDING PROTEIN"/>
    <property type="match status" value="1"/>
</dbReference>
<dbReference type="SMART" id="SM00382">
    <property type="entry name" value="AAA"/>
    <property type="match status" value="1"/>
</dbReference>
<dbReference type="OrthoDB" id="9802264at2"/>
<evidence type="ECO:0000313" key="6">
    <source>
        <dbReference type="EMBL" id="QIW12960.1"/>
    </source>
</evidence>
<dbReference type="Proteomes" id="UP000681131">
    <property type="component" value="Chromosome"/>
</dbReference>
<feature type="domain" description="ABC transporter" evidence="4">
    <location>
        <begin position="1"/>
        <end position="230"/>
    </location>
</feature>
<evidence type="ECO:0000313" key="7">
    <source>
        <dbReference type="Proteomes" id="UP000251120"/>
    </source>
</evidence>
<dbReference type="Pfam" id="PF00005">
    <property type="entry name" value="ABC_tran"/>
    <property type="match status" value="1"/>
</dbReference>
<dbReference type="Gene3D" id="3.40.50.300">
    <property type="entry name" value="P-loop containing nucleotide triphosphate hydrolases"/>
    <property type="match status" value="1"/>
</dbReference>
<dbReference type="PROSITE" id="PS50893">
    <property type="entry name" value="ABC_TRANSPORTER_2"/>
    <property type="match status" value="1"/>
</dbReference>
<dbReference type="SUPFAM" id="SSF52540">
    <property type="entry name" value="P-loop containing nucleoside triphosphate hydrolases"/>
    <property type="match status" value="1"/>
</dbReference>
<dbReference type="InterPro" id="IPR003439">
    <property type="entry name" value="ABC_transporter-like_ATP-bd"/>
</dbReference>
<evidence type="ECO:0000256" key="1">
    <source>
        <dbReference type="ARBA" id="ARBA00022448"/>
    </source>
</evidence>
<evidence type="ECO:0000313" key="5">
    <source>
        <dbReference type="EMBL" id="AXA34729.1"/>
    </source>
</evidence>
<dbReference type="PROSITE" id="PS00211">
    <property type="entry name" value="ABC_TRANSPORTER_1"/>
    <property type="match status" value="1"/>
</dbReference>
<evidence type="ECO:0000256" key="3">
    <source>
        <dbReference type="ARBA" id="ARBA00022840"/>
    </source>
</evidence>
<organism evidence="5 7">
    <name type="scientific">Francisella adeliensis</name>
    <dbReference type="NCBI Taxonomy" id="2007306"/>
    <lineage>
        <taxon>Bacteria</taxon>
        <taxon>Pseudomonadati</taxon>
        <taxon>Pseudomonadota</taxon>
        <taxon>Gammaproteobacteria</taxon>
        <taxon>Thiotrichales</taxon>
        <taxon>Francisellaceae</taxon>
        <taxon>Francisella</taxon>
    </lineage>
</organism>
<evidence type="ECO:0000313" key="8">
    <source>
        <dbReference type="Proteomes" id="UP000681131"/>
    </source>
</evidence>
<dbReference type="GO" id="GO:0005524">
    <property type="term" value="F:ATP binding"/>
    <property type="evidence" value="ECO:0007669"/>
    <property type="project" value="UniProtKB-KW"/>
</dbReference>
<reference evidence="6 8" key="2">
    <citation type="submission" date="2019-08" db="EMBL/GenBank/DDBJ databases">
        <title>Complete genome sequences of Francisella adeliensis (FSC1325 and FSC1326).</title>
        <authorList>
            <person name="Ohrman C."/>
            <person name="Uneklint I."/>
            <person name="Vallesi A."/>
            <person name="Karlsson L."/>
            <person name="Sjodin A."/>
        </authorList>
    </citation>
    <scope>NUCLEOTIDE SEQUENCE [LARGE SCALE GENOMIC DNA]</scope>
    <source>
        <strain evidence="6 8">FSC1325</strain>
    </source>
</reference>